<dbReference type="Gene3D" id="3.40.50.300">
    <property type="entry name" value="P-loop containing nucleotide triphosphate hydrolases"/>
    <property type="match status" value="1"/>
</dbReference>
<evidence type="ECO:0000313" key="4">
    <source>
        <dbReference type="Proteomes" id="UP000198748"/>
    </source>
</evidence>
<organism evidence="3 4">
    <name type="scientific">Dyadobacter soli</name>
    <dbReference type="NCBI Taxonomy" id="659014"/>
    <lineage>
        <taxon>Bacteria</taxon>
        <taxon>Pseudomonadati</taxon>
        <taxon>Bacteroidota</taxon>
        <taxon>Cytophagia</taxon>
        <taxon>Cytophagales</taxon>
        <taxon>Spirosomataceae</taxon>
        <taxon>Dyadobacter</taxon>
    </lineage>
</organism>
<dbReference type="EMBL" id="FNAN01000009">
    <property type="protein sequence ID" value="SDF13737.1"/>
    <property type="molecule type" value="Genomic_DNA"/>
</dbReference>
<evidence type="ECO:0000259" key="1">
    <source>
        <dbReference type="Pfam" id="PF13173"/>
    </source>
</evidence>
<dbReference type="OrthoDB" id="9778168at2"/>
<proteinExistence type="predicted"/>
<dbReference type="InterPro" id="IPR041682">
    <property type="entry name" value="AAA_14"/>
</dbReference>
<dbReference type="InterPro" id="IPR025420">
    <property type="entry name" value="DUF4143"/>
</dbReference>
<feature type="domain" description="AAA" evidence="1">
    <location>
        <begin position="19"/>
        <end position="135"/>
    </location>
</feature>
<evidence type="ECO:0008006" key="5">
    <source>
        <dbReference type="Google" id="ProtNLM"/>
    </source>
</evidence>
<evidence type="ECO:0000259" key="2">
    <source>
        <dbReference type="Pfam" id="PF13635"/>
    </source>
</evidence>
<dbReference type="InterPro" id="IPR027417">
    <property type="entry name" value="P-loop_NTPase"/>
</dbReference>
<name>A0A1G7ILY2_9BACT</name>
<accession>A0A1G7ILY2</accession>
<protein>
    <recommendedName>
        <fullName evidence="5">AAA+ ATPase domain-containing protein</fullName>
    </recommendedName>
</protein>
<dbReference type="PANTHER" id="PTHR43566">
    <property type="entry name" value="CONSERVED PROTEIN"/>
    <property type="match status" value="1"/>
</dbReference>
<dbReference type="AlphaFoldDB" id="A0A1G7ILY2"/>
<dbReference type="SUPFAM" id="SSF52540">
    <property type="entry name" value="P-loop containing nucleoside triphosphate hydrolases"/>
    <property type="match status" value="1"/>
</dbReference>
<gene>
    <name evidence="3" type="ORF">SAMN04487996_10939</name>
</gene>
<keyword evidence="4" id="KW-1185">Reference proteome</keyword>
<evidence type="ECO:0000313" key="3">
    <source>
        <dbReference type="EMBL" id="SDF13737.1"/>
    </source>
</evidence>
<feature type="domain" description="DUF4143" evidence="2">
    <location>
        <begin position="177"/>
        <end position="335"/>
    </location>
</feature>
<reference evidence="4" key="1">
    <citation type="submission" date="2016-10" db="EMBL/GenBank/DDBJ databases">
        <authorList>
            <person name="Varghese N."/>
            <person name="Submissions S."/>
        </authorList>
    </citation>
    <scope>NUCLEOTIDE SEQUENCE [LARGE SCALE GENOMIC DNA]</scope>
    <source>
        <strain evidence="4">DSM 25329</strain>
    </source>
</reference>
<sequence>MKFVERQMEAVVRQHKEKYPVLAITGPRQSGKTTLLKTVFEDYRYISLENPDNRAFATDDPVGFLREYPERMIFDEVQQVPGLFSYIQTLVDESRQMGQFILSGSQNFQLLSNITQSLAGRVALFKLLPFDFSEMKSADLLGDTFPEVCLNGFYPAIYDRNIDPTNFYANYIQTYVERDVTELANIRDLRQFRTFLSLCAARVGQLMNLSSIANECGISQPTAKAWLSILESSYITFQLQPFYRNFSKRVVKTPKIYFYDTGLLCHLLGIRNTATFNENPLRGSIFENMIIAEIQKQNEHGYLHRDYWFWRDSNGHEIDLMTQNGNLYDIFEIKSTQTIMTEHFAGLNYFSEISENNTGEKTLIYGGSTNQARTQYTVKAWKNI</sequence>
<dbReference type="RefSeq" id="WP_090151686.1">
    <property type="nucleotide sequence ID" value="NZ_FNAN01000009.1"/>
</dbReference>
<dbReference type="PANTHER" id="PTHR43566:SF2">
    <property type="entry name" value="DUF4143 DOMAIN-CONTAINING PROTEIN"/>
    <property type="match status" value="1"/>
</dbReference>
<dbReference type="Pfam" id="PF13173">
    <property type="entry name" value="AAA_14"/>
    <property type="match status" value="1"/>
</dbReference>
<dbReference type="Proteomes" id="UP000198748">
    <property type="component" value="Unassembled WGS sequence"/>
</dbReference>
<dbReference type="Pfam" id="PF13635">
    <property type="entry name" value="DUF4143"/>
    <property type="match status" value="1"/>
</dbReference>
<dbReference type="STRING" id="659014.SAMN04487996_10939"/>